<evidence type="ECO:0000313" key="8">
    <source>
        <dbReference type="Proteomes" id="UP000217076"/>
    </source>
</evidence>
<dbReference type="InterPro" id="IPR003593">
    <property type="entry name" value="AAA+_ATPase"/>
</dbReference>
<evidence type="ECO:0000259" key="6">
    <source>
        <dbReference type="PROSITE" id="PS50893"/>
    </source>
</evidence>
<keyword evidence="4" id="KW-1278">Translocase</keyword>
<keyword evidence="1" id="KW-0813">Transport</keyword>
<dbReference type="Pfam" id="PF00005">
    <property type="entry name" value="ABC_tran"/>
    <property type="match status" value="1"/>
</dbReference>
<evidence type="ECO:0000256" key="1">
    <source>
        <dbReference type="ARBA" id="ARBA00022448"/>
    </source>
</evidence>
<feature type="domain" description="ABC transporter" evidence="6">
    <location>
        <begin position="2"/>
        <end position="251"/>
    </location>
</feature>
<comment type="function">
    <text evidence="5">Part of the ABC transporter complex HmuTUV involved in hemin import. Responsible for energy coupling to the transport system.</text>
</comment>
<dbReference type="SUPFAM" id="SSF52540">
    <property type="entry name" value="P-loop containing nucleoside triphosphate hydrolases"/>
    <property type="match status" value="1"/>
</dbReference>
<dbReference type="SMART" id="SM00382">
    <property type="entry name" value="AAA"/>
    <property type="match status" value="1"/>
</dbReference>
<evidence type="ECO:0000256" key="3">
    <source>
        <dbReference type="ARBA" id="ARBA00022840"/>
    </source>
</evidence>
<dbReference type="GO" id="GO:0016887">
    <property type="term" value="F:ATP hydrolysis activity"/>
    <property type="evidence" value="ECO:0007669"/>
    <property type="project" value="InterPro"/>
</dbReference>
<organism evidence="7 8">
    <name type="scientific">Roseospirillum parvum</name>
    <dbReference type="NCBI Taxonomy" id="83401"/>
    <lineage>
        <taxon>Bacteria</taxon>
        <taxon>Pseudomonadati</taxon>
        <taxon>Pseudomonadota</taxon>
        <taxon>Alphaproteobacteria</taxon>
        <taxon>Rhodospirillales</taxon>
        <taxon>Rhodospirillaceae</taxon>
        <taxon>Roseospirillum</taxon>
    </lineage>
</organism>
<dbReference type="Proteomes" id="UP000217076">
    <property type="component" value="Unassembled WGS sequence"/>
</dbReference>
<keyword evidence="3 7" id="KW-0067">ATP-binding</keyword>
<keyword evidence="8" id="KW-1185">Reference proteome</keyword>
<dbReference type="PROSITE" id="PS50893">
    <property type="entry name" value="ABC_TRANSPORTER_2"/>
    <property type="match status" value="1"/>
</dbReference>
<dbReference type="PROSITE" id="PS00211">
    <property type="entry name" value="ABC_TRANSPORTER_1"/>
    <property type="match status" value="1"/>
</dbReference>
<dbReference type="Gene3D" id="3.40.50.300">
    <property type="entry name" value="P-loop containing nucleotide triphosphate hydrolases"/>
    <property type="match status" value="1"/>
</dbReference>
<name>A0A1G8AMA1_9PROT</name>
<dbReference type="AlphaFoldDB" id="A0A1G8AMA1"/>
<proteinExistence type="predicted"/>
<evidence type="ECO:0000256" key="4">
    <source>
        <dbReference type="ARBA" id="ARBA00022967"/>
    </source>
</evidence>
<evidence type="ECO:0000256" key="5">
    <source>
        <dbReference type="ARBA" id="ARBA00037066"/>
    </source>
</evidence>
<dbReference type="PANTHER" id="PTHR42794:SF1">
    <property type="entry name" value="HEMIN IMPORT ATP-BINDING PROTEIN HMUV"/>
    <property type="match status" value="1"/>
</dbReference>
<keyword evidence="2" id="KW-0547">Nucleotide-binding</keyword>
<protein>
    <submittedName>
        <fullName evidence="7">Iron complex transport system ATP-binding protein</fullName>
    </submittedName>
</protein>
<dbReference type="InterPro" id="IPR027417">
    <property type="entry name" value="P-loop_NTPase"/>
</dbReference>
<dbReference type="STRING" id="83401.SAMN05421742_10540"/>
<dbReference type="GO" id="GO:0005524">
    <property type="term" value="F:ATP binding"/>
    <property type="evidence" value="ECO:0007669"/>
    <property type="project" value="UniProtKB-KW"/>
</dbReference>
<dbReference type="CDD" id="cd03214">
    <property type="entry name" value="ABC_Iron-Siderophores_B12_Hemin"/>
    <property type="match status" value="1"/>
</dbReference>
<reference evidence="8" key="1">
    <citation type="submission" date="2016-10" db="EMBL/GenBank/DDBJ databases">
        <authorList>
            <person name="Varghese N."/>
            <person name="Submissions S."/>
        </authorList>
    </citation>
    <scope>NUCLEOTIDE SEQUENCE [LARGE SCALE GENOMIC DNA]</scope>
    <source>
        <strain evidence="8">930I</strain>
    </source>
</reference>
<dbReference type="EMBL" id="FNCV01000005">
    <property type="protein sequence ID" value="SDH21999.1"/>
    <property type="molecule type" value="Genomic_DNA"/>
</dbReference>
<dbReference type="NCBIfam" id="NF010068">
    <property type="entry name" value="PRK13548.1"/>
    <property type="match status" value="1"/>
</dbReference>
<gene>
    <name evidence="7" type="ORF">SAMN05421742_10540</name>
</gene>
<dbReference type="InterPro" id="IPR003439">
    <property type="entry name" value="ABC_transporter-like_ATP-bd"/>
</dbReference>
<dbReference type="InterPro" id="IPR017871">
    <property type="entry name" value="ABC_transporter-like_CS"/>
</dbReference>
<sequence>MLEALDLSFARHGRPILSGVDLRLAAGRVCALIGPNGAGKSTLLHLLSGALKPSRGVVRLDGRPLAAWARPELARRRAVLPQSLELAFPFRAIEVVLAGRSAHAGLSSRRRDQDIALRALQAVDALELADRPYPTLSGGERQRVQLARVAAQIWPDADGPHGPSRTDEAPRVLLLDEPTNNLDLVHQHQLMRFARRLAGQGVAVLAVLHDPNLAALHADRLAVLGEGRVLAEGVVSEVLTPDIIERAFRLKVRLFPHPERGVPQLCPL</sequence>
<accession>A0A1G8AMA1</accession>
<dbReference type="PANTHER" id="PTHR42794">
    <property type="entry name" value="HEMIN IMPORT ATP-BINDING PROTEIN HMUV"/>
    <property type="match status" value="1"/>
</dbReference>
<evidence type="ECO:0000256" key="2">
    <source>
        <dbReference type="ARBA" id="ARBA00022741"/>
    </source>
</evidence>
<evidence type="ECO:0000313" key="7">
    <source>
        <dbReference type="EMBL" id="SDH21999.1"/>
    </source>
</evidence>